<dbReference type="PANTHER" id="PTHR26374:SF379">
    <property type="entry name" value="ZINC FINGER PROTEIN ZAT12"/>
    <property type="match status" value="1"/>
</dbReference>
<evidence type="ECO:0000256" key="8">
    <source>
        <dbReference type="ARBA" id="ARBA00023242"/>
    </source>
</evidence>
<protein>
    <submittedName>
        <fullName evidence="12">Putative transcription factor C2H2 family</fullName>
    </submittedName>
</protein>
<dbReference type="SUPFAM" id="SSF57667">
    <property type="entry name" value="beta-beta-alpha zinc fingers"/>
    <property type="match status" value="1"/>
</dbReference>
<keyword evidence="4 9" id="KW-0863">Zinc-finger</keyword>
<dbReference type="Gene3D" id="3.30.160.60">
    <property type="entry name" value="Classic Zinc Finger"/>
    <property type="match status" value="1"/>
</dbReference>
<evidence type="ECO:0000256" key="1">
    <source>
        <dbReference type="ARBA" id="ARBA00004123"/>
    </source>
</evidence>
<dbReference type="AlphaFoldDB" id="A0A396HKU0"/>
<keyword evidence="8" id="KW-0539">Nucleus</keyword>
<evidence type="ECO:0000313" key="13">
    <source>
        <dbReference type="Proteomes" id="UP000265566"/>
    </source>
</evidence>
<name>A0A396HKU0_MEDTR</name>
<dbReference type="SMART" id="SM00355">
    <property type="entry name" value="ZnF_C2H2"/>
    <property type="match status" value="2"/>
</dbReference>
<dbReference type="InterPro" id="IPR036236">
    <property type="entry name" value="Znf_C2H2_sf"/>
</dbReference>
<keyword evidence="6" id="KW-0805">Transcription regulation</keyword>
<organism evidence="12 13">
    <name type="scientific">Medicago truncatula</name>
    <name type="common">Barrel medic</name>
    <name type="synonym">Medicago tribuloides</name>
    <dbReference type="NCBI Taxonomy" id="3880"/>
    <lineage>
        <taxon>Eukaryota</taxon>
        <taxon>Viridiplantae</taxon>
        <taxon>Streptophyta</taxon>
        <taxon>Embryophyta</taxon>
        <taxon>Tracheophyta</taxon>
        <taxon>Spermatophyta</taxon>
        <taxon>Magnoliopsida</taxon>
        <taxon>eudicotyledons</taxon>
        <taxon>Gunneridae</taxon>
        <taxon>Pentapetalae</taxon>
        <taxon>rosids</taxon>
        <taxon>fabids</taxon>
        <taxon>Fabales</taxon>
        <taxon>Fabaceae</taxon>
        <taxon>Papilionoideae</taxon>
        <taxon>50 kb inversion clade</taxon>
        <taxon>NPAAA clade</taxon>
        <taxon>Hologalegina</taxon>
        <taxon>IRL clade</taxon>
        <taxon>Trifolieae</taxon>
        <taxon>Medicago</taxon>
    </lineage>
</organism>
<comment type="caution">
    <text evidence="12">The sequence shown here is derived from an EMBL/GenBank/DDBJ whole genome shotgun (WGS) entry which is preliminary data.</text>
</comment>
<feature type="region of interest" description="Disordered" evidence="10">
    <location>
        <begin position="161"/>
        <end position="183"/>
    </location>
</feature>
<feature type="region of interest" description="Disordered" evidence="10">
    <location>
        <begin position="269"/>
        <end position="306"/>
    </location>
</feature>
<sequence length="306" mass="35038">MRFFLLGAYFYYESRAFNFVGTVLIIKSYEGLKEMRRYRSPLSSNEDDTKTMMNNEVLVQESTYKCKTCGKTFSNGKTLGGHRRSHFLKMKRNHHQSQGNAYFNDDSYDDEEIAGKKKQTCYICENKFPIKNVFYGHMIRSHLDVVSKGVSPPSNYDIQKSFSSNSSKYSTQQNKEDNLSLPKWQNRGKRGRKCIGVVEGATNLLHLMSNKYFCTLSIDEQKSPEFPLPIKKRYCSVDESSSNGNGKKELIVNKNSFVLGCSLKIENKCDGNGDESDNNDEEKSNDAATEQNKLNFDLNDSYLVEE</sequence>
<accession>A0A396HKU0</accession>
<evidence type="ECO:0000313" key="12">
    <source>
        <dbReference type="EMBL" id="RHN52504.1"/>
    </source>
</evidence>
<dbReference type="Proteomes" id="UP000265566">
    <property type="component" value="Chromosome 6"/>
</dbReference>
<proteinExistence type="predicted"/>
<keyword evidence="3" id="KW-0677">Repeat</keyword>
<evidence type="ECO:0000259" key="11">
    <source>
        <dbReference type="PROSITE" id="PS50157"/>
    </source>
</evidence>
<dbReference type="EMBL" id="PSQE01000006">
    <property type="protein sequence ID" value="RHN52504.1"/>
    <property type="molecule type" value="Genomic_DNA"/>
</dbReference>
<dbReference type="PROSITE" id="PS00028">
    <property type="entry name" value="ZINC_FINGER_C2H2_1"/>
    <property type="match status" value="1"/>
</dbReference>
<feature type="compositionally biased region" description="Low complexity" evidence="10">
    <location>
        <begin position="161"/>
        <end position="173"/>
    </location>
</feature>
<keyword evidence="7" id="KW-0804">Transcription</keyword>
<evidence type="ECO:0000256" key="2">
    <source>
        <dbReference type="ARBA" id="ARBA00022723"/>
    </source>
</evidence>
<dbReference type="Gramene" id="rna37191">
    <property type="protein sequence ID" value="RHN52504.1"/>
    <property type="gene ID" value="gene37191"/>
</dbReference>
<feature type="domain" description="C2H2-type" evidence="11">
    <location>
        <begin position="64"/>
        <end position="91"/>
    </location>
</feature>
<dbReference type="Pfam" id="PF13912">
    <property type="entry name" value="zf-C2H2_6"/>
    <property type="match status" value="1"/>
</dbReference>
<evidence type="ECO:0000256" key="10">
    <source>
        <dbReference type="SAM" id="MobiDB-lite"/>
    </source>
</evidence>
<comment type="subcellular location">
    <subcellularLocation>
        <location evidence="1">Nucleus</location>
    </subcellularLocation>
</comment>
<reference evidence="13" key="1">
    <citation type="journal article" date="2018" name="Nat. Plants">
        <title>Whole-genome landscape of Medicago truncatula symbiotic genes.</title>
        <authorList>
            <person name="Pecrix Y."/>
            <person name="Staton S.E."/>
            <person name="Sallet E."/>
            <person name="Lelandais-Briere C."/>
            <person name="Moreau S."/>
            <person name="Carrere S."/>
            <person name="Blein T."/>
            <person name="Jardinaud M.F."/>
            <person name="Latrasse D."/>
            <person name="Zouine M."/>
            <person name="Zahm M."/>
            <person name="Kreplak J."/>
            <person name="Mayjonade B."/>
            <person name="Satge C."/>
            <person name="Perez M."/>
            <person name="Cauet S."/>
            <person name="Marande W."/>
            <person name="Chantry-Darmon C."/>
            <person name="Lopez-Roques C."/>
            <person name="Bouchez O."/>
            <person name="Berard A."/>
            <person name="Debelle F."/>
            <person name="Munos S."/>
            <person name="Bendahmane A."/>
            <person name="Berges H."/>
            <person name="Niebel A."/>
            <person name="Buitink J."/>
            <person name="Frugier F."/>
            <person name="Benhamed M."/>
            <person name="Crespi M."/>
            <person name="Gouzy J."/>
            <person name="Gamas P."/>
        </authorList>
    </citation>
    <scope>NUCLEOTIDE SEQUENCE [LARGE SCALE GENOMIC DNA]</scope>
    <source>
        <strain evidence="13">cv. Jemalong A17</strain>
    </source>
</reference>
<evidence type="ECO:0000256" key="4">
    <source>
        <dbReference type="ARBA" id="ARBA00022771"/>
    </source>
</evidence>
<evidence type="ECO:0000256" key="3">
    <source>
        <dbReference type="ARBA" id="ARBA00022737"/>
    </source>
</evidence>
<dbReference type="PROSITE" id="PS50157">
    <property type="entry name" value="ZINC_FINGER_C2H2_2"/>
    <property type="match status" value="1"/>
</dbReference>
<gene>
    <name evidence="12" type="ORF">MtrunA17_Chr6g0481281</name>
</gene>
<evidence type="ECO:0000256" key="7">
    <source>
        <dbReference type="ARBA" id="ARBA00023163"/>
    </source>
</evidence>
<dbReference type="GO" id="GO:0005634">
    <property type="term" value="C:nucleus"/>
    <property type="evidence" value="ECO:0007669"/>
    <property type="project" value="UniProtKB-SubCell"/>
</dbReference>
<evidence type="ECO:0000256" key="5">
    <source>
        <dbReference type="ARBA" id="ARBA00022833"/>
    </source>
</evidence>
<keyword evidence="5" id="KW-0862">Zinc</keyword>
<evidence type="ECO:0000256" key="6">
    <source>
        <dbReference type="ARBA" id="ARBA00023015"/>
    </source>
</evidence>
<dbReference type="InterPro" id="IPR013087">
    <property type="entry name" value="Znf_C2H2_type"/>
</dbReference>
<dbReference type="PANTHER" id="PTHR26374">
    <property type="entry name" value="ZINC FINGER PROTEIN ZAT5"/>
    <property type="match status" value="1"/>
</dbReference>
<evidence type="ECO:0000256" key="9">
    <source>
        <dbReference type="PROSITE-ProRule" id="PRU00042"/>
    </source>
</evidence>
<dbReference type="GO" id="GO:0008270">
    <property type="term" value="F:zinc ion binding"/>
    <property type="evidence" value="ECO:0007669"/>
    <property type="project" value="UniProtKB-KW"/>
</dbReference>
<keyword evidence="2" id="KW-0479">Metal-binding</keyword>